<keyword evidence="1" id="KW-0805">Transcription regulation</keyword>
<evidence type="ECO:0000256" key="4">
    <source>
        <dbReference type="SAM" id="MobiDB-lite"/>
    </source>
</evidence>
<organism evidence="7 8">
    <name type="scientific">Variovorax guangxiensis</name>
    <dbReference type="NCBI Taxonomy" id="1775474"/>
    <lineage>
        <taxon>Bacteria</taxon>
        <taxon>Pseudomonadati</taxon>
        <taxon>Pseudomonadota</taxon>
        <taxon>Betaproteobacteria</taxon>
        <taxon>Burkholderiales</taxon>
        <taxon>Comamonadaceae</taxon>
        <taxon>Variovorax</taxon>
    </lineage>
</organism>
<evidence type="ECO:0000313" key="7">
    <source>
        <dbReference type="EMBL" id="RUR66864.1"/>
    </source>
</evidence>
<dbReference type="RefSeq" id="WP_126021031.1">
    <property type="nucleotide sequence ID" value="NZ_RXFT01000002.1"/>
</dbReference>
<dbReference type="EMBL" id="RXFT01000002">
    <property type="protein sequence ID" value="RUR66864.1"/>
    <property type="molecule type" value="Genomic_DNA"/>
</dbReference>
<reference evidence="7 8" key="1">
    <citation type="submission" date="2018-12" db="EMBL/GenBank/DDBJ databases">
        <title>The genome sequences of Variovorax guangxiensis DSM 27352.</title>
        <authorList>
            <person name="Gao J."/>
            <person name="Sun J."/>
        </authorList>
    </citation>
    <scope>NUCLEOTIDE SEQUENCE [LARGE SCALE GENOMIC DNA]</scope>
    <source>
        <strain evidence="7 8">DSM 27352</strain>
    </source>
</reference>
<evidence type="ECO:0000256" key="2">
    <source>
        <dbReference type="ARBA" id="ARBA00023125"/>
    </source>
</evidence>
<dbReference type="InterPro" id="IPR036388">
    <property type="entry name" value="WH-like_DNA-bd_sf"/>
</dbReference>
<evidence type="ECO:0000256" key="3">
    <source>
        <dbReference type="ARBA" id="ARBA00023163"/>
    </source>
</evidence>
<dbReference type="InterPro" id="IPR029016">
    <property type="entry name" value="GAF-like_dom_sf"/>
</dbReference>
<dbReference type="PANTHER" id="PTHR30136">
    <property type="entry name" value="HELIX-TURN-HELIX TRANSCRIPTIONAL REGULATOR, ICLR FAMILY"/>
    <property type="match status" value="1"/>
</dbReference>
<dbReference type="AlphaFoldDB" id="A0A3S0XDI9"/>
<feature type="domain" description="HTH iclR-type" evidence="5">
    <location>
        <begin position="36"/>
        <end position="97"/>
    </location>
</feature>
<sequence length="288" mass="31570">MKRAATAPEEEQQGPQGQDGLEEAVTEGEGALRYAAPALEKGLDILEALADSPSGYTLNELAQKVGRKVSEIFRMAVTLQRRGFVQVDENDRYTLTLRMFELAHRQQPLKSLVSAALPLLRELANRARQSCHLAMYQGGRVVVIAQVESPERWSFGLKVGVVMGLTDTSSGHVLLAFRDEIDRARMLRAHIGVEGELDMDPGQLFSILQEVRERGYSAMPSKQTRGITNIAFPVMGAADHAIASINVPYIERIDQKSAPDVVQVREIVGNIAARLSALMGASGYNDNE</sequence>
<dbReference type="InterPro" id="IPR050707">
    <property type="entry name" value="HTH_MetabolicPath_Reg"/>
</dbReference>
<dbReference type="InterPro" id="IPR014757">
    <property type="entry name" value="Tscrpt_reg_IclR_C"/>
</dbReference>
<evidence type="ECO:0000256" key="1">
    <source>
        <dbReference type="ARBA" id="ARBA00023015"/>
    </source>
</evidence>
<dbReference type="Pfam" id="PF01614">
    <property type="entry name" value="IclR_C"/>
    <property type="match status" value="1"/>
</dbReference>
<dbReference type="GO" id="GO:0045892">
    <property type="term" value="P:negative regulation of DNA-templated transcription"/>
    <property type="evidence" value="ECO:0007669"/>
    <property type="project" value="TreeGrafter"/>
</dbReference>
<accession>A0A3S0XDI9</accession>
<dbReference type="PROSITE" id="PS51077">
    <property type="entry name" value="HTH_ICLR"/>
    <property type="match status" value="1"/>
</dbReference>
<evidence type="ECO:0000259" key="5">
    <source>
        <dbReference type="PROSITE" id="PS51077"/>
    </source>
</evidence>
<protein>
    <submittedName>
        <fullName evidence="7">IclR family transcriptional regulator</fullName>
    </submittedName>
</protein>
<dbReference type="InterPro" id="IPR036390">
    <property type="entry name" value="WH_DNA-bd_sf"/>
</dbReference>
<proteinExistence type="predicted"/>
<dbReference type="Gene3D" id="1.10.10.10">
    <property type="entry name" value="Winged helix-like DNA-binding domain superfamily/Winged helix DNA-binding domain"/>
    <property type="match status" value="1"/>
</dbReference>
<dbReference type="GO" id="GO:0003700">
    <property type="term" value="F:DNA-binding transcription factor activity"/>
    <property type="evidence" value="ECO:0007669"/>
    <property type="project" value="TreeGrafter"/>
</dbReference>
<dbReference type="SMART" id="SM00346">
    <property type="entry name" value="HTH_ICLR"/>
    <property type="match status" value="1"/>
</dbReference>
<dbReference type="SUPFAM" id="SSF46785">
    <property type="entry name" value="Winged helix' DNA-binding domain"/>
    <property type="match status" value="1"/>
</dbReference>
<comment type="caution">
    <text evidence="7">The sequence shown here is derived from an EMBL/GenBank/DDBJ whole genome shotgun (WGS) entry which is preliminary data.</text>
</comment>
<keyword evidence="2" id="KW-0238">DNA-binding</keyword>
<name>A0A3S0XDI9_9BURK</name>
<dbReference type="PANTHER" id="PTHR30136:SF7">
    <property type="entry name" value="HTH-TYPE TRANSCRIPTIONAL REGULATOR KDGR-RELATED"/>
    <property type="match status" value="1"/>
</dbReference>
<dbReference type="GO" id="GO:0003677">
    <property type="term" value="F:DNA binding"/>
    <property type="evidence" value="ECO:0007669"/>
    <property type="project" value="UniProtKB-KW"/>
</dbReference>
<dbReference type="InterPro" id="IPR005471">
    <property type="entry name" value="Tscrpt_reg_IclR_N"/>
</dbReference>
<gene>
    <name evidence="7" type="ORF">EJP67_07265</name>
</gene>
<dbReference type="Gene3D" id="3.30.450.40">
    <property type="match status" value="1"/>
</dbReference>
<dbReference type="Pfam" id="PF09339">
    <property type="entry name" value="HTH_IclR"/>
    <property type="match status" value="1"/>
</dbReference>
<dbReference type="SUPFAM" id="SSF55781">
    <property type="entry name" value="GAF domain-like"/>
    <property type="match status" value="1"/>
</dbReference>
<dbReference type="PROSITE" id="PS51078">
    <property type="entry name" value="ICLR_ED"/>
    <property type="match status" value="1"/>
</dbReference>
<evidence type="ECO:0000259" key="6">
    <source>
        <dbReference type="PROSITE" id="PS51078"/>
    </source>
</evidence>
<dbReference type="OrthoDB" id="9807558at2"/>
<feature type="domain" description="IclR-ED" evidence="6">
    <location>
        <begin position="98"/>
        <end position="281"/>
    </location>
</feature>
<evidence type="ECO:0000313" key="8">
    <source>
        <dbReference type="Proteomes" id="UP000281118"/>
    </source>
</evidence>
<dbReference type="Proteomes" id="UP000281118">
    <property type="component" value="Unassembled WGS sequence"/>
</dbReference>
<feature type="region of interest" description="Disordered" evidence="4">
    <location>
        <begin position="1"/>
        <end position="24"/>
    </location>
</feature>
<keyword evidence="3" id="KW-0804">Transcription</keyword>